<gene>
    <name evidence="1" type="ORF">Vadar_026720</name>
</gene>
<reference evidence="1 2" key="1">
    <citation type="journal article" date="2021" name="Hortic Res">
        <title>High-quality reference genome and annotation aids understanding of berry development for evergreen blueberry (Vaccinium darrowii).</title>
        <authorList>
            <person name="Yu J."/>
            <person name="Hulse-Kemp A.M."/>
            <person name="Babiker E."/>
            <person name="Staton M."/>
        </authorList>
    </citation>
    <scope>NUCLEOTIDE SEQUENCE [LARGE SCALE GENOMIC DNA]</scope>
    <source>
        <strain evidence="2">cv. NJ 8807/NJ 8810</strain>
        <tissue evidence="1">Young leaf</tissue>
    </source>
</reference>
<name>A0ACB7YHD6_9ERIC</name>
<protein>
    <submittedName>
        <fullName evidence="1">Uncharacterized protein</fullName>
    </submittedName>
</protein>
<organism evidence="1 2">
    <name type="scientific">Vaccinium darrowii</name>
    <dbReference type="NCBI Taxonomy" id="229202"/>
    <lineage>
        <taxon>Eukaryota</taxon>
        <taxon>Viridiplantae</taxon>
        <taxon>Streptophyta</taxon>
        <taxon>Embryophyta</taxon>
        <taxon>Tracheophyta</taxon>
        <taxon>Spermatophyta</taxon>
        <taxon>Magnoliopsida</taxon>
        <taxon>eudicotyledons</taxon>
        <taxon>Gunneridae</taxon>
        <taxon>Pentapetalae</taxon>
        <taxon>asterids</taxon>
        <taxon>Ericales</taxon>
        <taxon>Ericaceae</taxon>
        <taxon>Vaccinioideae</taxon>
        <taxon>Vaccinieae</taxon>
        <taxon>Vaccinium</taxon>
    </lineage>
</organism>
<proteinExistence type="predicted"/>
<accession>A0ACB7YHD6</accession>
<evidence type="ECO:0000313" key="1">
    <source>
        <dbReference type="EMBL" id="KAH7852583.1"/>
    </source>
</evidence>
<keyword evidence="2" id="KW-1185">Reference proteome</keyword>
<dbReference type="Proteomes" id="UP000828048">
    <property type="component" value="Chromosome 8"/>
</dbReference>
<evidence type="ECO:0000313" key="2">
    <source>
        <dbReference type="Proteomes" id="UP000828048"/>
    </source>
</evidence>
<comment type="caution">
    <text evidence="1">The sequence shown here is derived from an EMBL/GenBank/DDBJ whole genome shotgun (WGS) entry which is preliminary data.</text>
</comment>
<sequence length="258" mass="28025">MRMSCNGCRVLRKGCSENCSIRPCLQWIKSPESQANATVFLAKFYGRAGLINLVNAGPEHLRPAIFRSLLYEACGRIVNPIYGSVGLFWSGTWSLCHDAVEAVLNGAPITPIASDSAECNNGPPLKAYDIRHVSKEENSSGSKDLHRVRTRCRFKKSTAKPKASTRHLCDGESGHDDLNRSTSHDSSLSHQSEAFNGEGESREVASIVSRVEAEPESVGKPNEAADEDGEVELELTLGLDPVSRSHGLKGKTTELGFD</sequence>
<dbReference type="EMBL" id="CM037158">
    <property type="protein sequence ID" value="KAH7852583.1"/>
    <property type="molecule type" value="Genomic_DNA"/>
</dbReference>